<dbReference type="GO" id="GO:0002161">
    <property type="term" value="F:aminoacyl-tRNA deacylase activity"/>
    <property type="evidence" value="ECO:0007669"/>
    <property type="project" value="InterPro"/>
</dbReference>
<organism evidence="2 3">
    <name type="scientific">Nocardia pulmonis</name>
    <dbReference type="NCBI Taxonomy" id="2951408"/>
    <lineage>
        <taxon>Bacteria</taxon>
        <taxon>Bacillati</taxon>
        <taxon>Actinomycetota</taxon>
        <taxon>Actinomycetes</taxon>
        <taxon>Mycobacteriales</taxon>
        <taxon>Nocardiaceae</taxon>
        <taxon>Nocardia</taxon>
    </lineage>
</organism>
<comment type="caution">
    <text evidence="2">The sequence shown here is derived from an EMBL/GenBank/DDBJ whole genome shotgun (WGS) entry which is preliminary data.</text>
</comment>
<protein>
    <submittedName>
        <fullName evidence="2">YbaK/EbsC family protein</fullName>
    </submittedName>
</protein>
<proteinExistence type="predicted"/>
<name>A0A9X2E523_9NOCA</name>
<dbReference type="EMBL" id="JAMRXG010000005">
    <property type="protein sequence ID" value="MCM6774302.1"/>
    <property type="molecule type" value="Genomic_DNA"/>
</dbReference>
<accession>A0A9X2E523</accession>
<dbReference type="InterPro" id="IPR007214">
    <property type="entry name" value="YbaK/aa-tRNA-synth-assoc-dom"/>
</dbReference>
<evidence type="ECO:0000313" key="2">
    <source>
        <dbReference type="EMBL" id="MCM6774302.1"/>
    </source>
</evidence>
<dbReference type="SUPFAM" id="SSF55826">
    <property type="entry name" value="YbaK/ProRS associated domain"/>
    <property type="match status" value="1"/>
</dbReference>
<evidence type="ECO:0000313" key="3">
    <source>
        <dbReference type="Proteomes" id="UP001139157"/>
    </source>
</evidence>
<keyword evidence="3" id="KW-1185">Reference proteome</keyword>
<dbReference type="PANTHER" id="PTHR30411">
    <property type="entry name" value="CYTOPLASMIC PROTEIN"/>
    <property type="match status" value="1"/>
</dbReference>
<evidence type="ECO:0000259" key="1">
    <source>
        <dbReference type="Pfam" id="PF04073"/>
    </source>
</evidence>
<dbReference type="RefSeq" id="WP_251911865.1">
    <property type="nucleotide sequence ID" value="NZ_JAMRXG010000005.1"/>
</dbReference>
<dbReference type="PANTHER" id="PTHR30411:SF1">
    <property type="entry name" value="CYTOPLASMIC PROTEIN"/>
    <property type="match status" value="1"/>
</dbReference>
<dbReference type="CDD" id="cd04333">
    <property type="entry name" value="ProX_deacylase"/>
    <property type="match status" value="1"/>
</dbReference>
<feature type="domain" description="YbaK/aminoacyl-tRNA synthetase-associated" evidence="1">
    <location>
        <begin position="29"/>
        <end position="143"/>
    </location>
</feature>
<dbReference type="Gene3D" id="3.90.960.10">
    <property type="entry name" value="YbaK/aminoacyl-tRNA synthetase-associated domain"/>
    <property type="match status" value="1"/>
</dbReference>
<dbReference type="InterPro" id="IPR036754">
    <property type="entry name" value="YbaK/aa-tRNA-synt-asso_dom_sf"/>
</dbReference>
<dbReference type="Pfam" id="PF04073">
    <property type="entry name" value="tRNA_edit"/>
    <property type="match status" value="1"/>
</dbReference>
<sequence>MTLSTRARQFQETLRALRPELTVEELPSSTRTAADAAKTLGCTQSQIVKSLVFRDTERGSAVLLLVSGTNRVDERVVGQVLGGAIKKADADFVKETTGYAIGGVPPIGHKQPITTLVDADLLRYDQTWAAAGTPHAVFRITGKITDILGEHRVVRVR</sequence>
<dbReference type="AlphaFoldDB" id="A0A9X2E523"/>
<reference evidence="2" key="1">
    <citation type="submission" date="2022-06" db="EMBL/GenBank/DDBJ databases">
        <title>Novel species in genus nocardia.</title>
        <authorList>
            <person name="Li F."/>
        </authorList>
    </citation>
    <scope>NUCLEOTIDE SEQUENCE</scope>
    <source>
        <strain evidence="2">CDC141</strain>
    </source>
</reference>
<gene>
    <name evidence="2" type="ORF">NDR86_12535</name>
</gene>
<dbReference type="Proteomes" id="UP001139157">
    <property type="component" value="Unassembled WGS sequence"/>
</dbReference>